<dbReference type="AlphaFoldDB" id="A0AAE0NKZ1"/>
<sequence length="322" mass="33519">MSFSPSSSRPSSPPEMSEQRPRPQQALSFPRSLQPGAGESSQSGQPYKAFGQQYQYAETWSNPLPEIAFGGGGHGDETSQGPVAASQTDGGADSDVEHAERRRVNEASALPPDLARTSYSGSLFRGAEVTWVPPTPDPWYKRVPKMYWLYGAIITVGTIGVILAILGGMGMLSAQNSAAARPASTTTASGTSTSSSAAPSSTTTRAAPTGVPQSCTNTSSFIDNIRFISGDYQNYNTNFGKADSAEGCCSLCYANTQGCVGWLYEDKNAFTPCALAVISGSEPGPDAKCPNGYAAQTTFSSNGIGDPGVAGMGPCSKSQQVN</sequence>
<evidence type="ECO:0000256" key="1">
    <source>
        <dbReference type="SAM" id="MobiDB-lite"/>
    </source>
</evidence>
<reference evidence="3" key="2">
    <citation type="submission" date="2023-06" db="EMBL/GenBank/DDBJ databases">
        <authorList>
            <consortium name="Lawrence Berkeley National Laboratory"/>
            <person name="Haridas S."/>
            <person name="Hensen N."/>
            <person name="Bonometti L."/>
            <person name="Westerberg I."/>
            <person name="Brannstrom I.O."/>
            <person name="Guillou S."/>
            <person name="Cros-Aarteil S."/>
            <person name="Calhoun S."/>
            <person name="Kuo A."/>
            <person name="Mondo S."/>
            <person name="Pangilinan J."/>
            <person name="Riley R."/>
            <person name="Labutti K."/>
            <person name="Andreopoulos B."/>
            <person name="Lipzen A."/>
            <person name="Chen C."/>
            <person name="Yanf M."/>
            <person name="Daum C."/>
            <person name="Ng V."/>
            <person name="Clum A."/>
            <person name="Steindorff A."/>
            <person name="Ohm R."/>
            <person name="Martin F."/>
            <person name="Silar P."/>
            <person name="Natvig D."/>
            <person name="Lalanne C."/>
            <person name="Gautier V."/>
            <person name="Ament-Velasquez S.L."/>
            <person name="Kruys A."/>
            <person name="Hutchinson M.I."/>
            <person name="Powell A.J."/>
            <person name="Barry K."/>
            <person name="Miller A.N."/>
            <person name="Grigoriev I.V."/>
            <person name="Debuchy R."/>
            <person name="Gladieux P."/>
            <person name="Thoren M.H."/>
            <person name="Johannesson H."/>
        </authorList>
    </citation>
    <scope>NUCLEOTIDE SEQUENCE</scope>
    <source>
        <strain evidence="3">CBS 958.72</strain>
    </source>
</reference>
<feature type="compositionally biased region" description="Basic and acidic residues" evidence="1">
    <location>
        <begin position="95"/>
        <end position="105"/>
    </location>
</feature>
<organism evidence="3 4">
    <name type="scientific">Lasiosphaeria ovina</name>
    <dbReference type="NCBI Taxonomy" id="92902"/>
    <lineage>
        <taxon>Eukaryota</taxon>
        <taxon>Fungi</taxon>
        <taxon>Dikarya</taxon>
        <taxon>Ascomycota</taxon>
        <taxon>Pezizomycotina</taxon>
        <taxon>Sordariomycetes</taxon>
        <taxon>Sordariomycetidae</taxon>
        <taxon>Sordariales</taxon>
        <taxon>Lasiosphaeriaceae</taxon>
        <taxon>Lasiosphaeria</taxon>
    </lineage>
</organism>
<evidence type="ECO:0000313" key="3">
    <source>
        <dbReference type="EMBL" id="KAK3383472.1"/>
    </source>
</evidence>
<protein>
    <submittedName>
        <fullName evidence="3">Uncharacterized protein</fullName>
    </submittedName>
</protein>
<dbReference type="EMBL" id="JAULSN010000001">
    <property type="protein sequence ID" value="KAK3383472.1"/>
    <property type="molecule type" value="Genomic_DNA"/>
</dbReference>
<feature type="compositionally biased region" description="Polar residues" evidence="1">
    <location>
        <begin position="78"/>
        <end position="89"/>
    </location>
</feature>
<dbReference type="Proteomes" id="UP001287356">
    <property type="component" value="Unassembled WGS sequence"/>
</dbReference>
<keyword evidence="2" id="KW-0472">Membrane</keyword>
<accession>A0AAE0NKZ1</accession>
<feature type="transmembrane region" description="Helical" evidence="2">
    <location>
        <begin position="147"/>
        <end position="172"/>
    </location>
</feature>
<keyword evidence="2" id="KW-1133">Transmembrane helix</keyword>
<feature type="region of interest" description="Disordered" evidence="1">
    <location>
        <begin position="65"/>
        <end position="108"/>
    </location>
</feature>
<proteinExistence type="predicted"/>
<keyword evidence="2" id="KW-0812">Transmembrane</keyword>
<reference evidence="3" key="1">
    <citation type="journal article" date="2023" name="Mol. Phylogenet. Evol.">
        <title>Genome-scale phylogeny and comparative genomics of the fungal order Sordariales.</title>
        <authorList>
            <person name="Hensen N."/>
            <person name="Bonometti L."/>
            <person name="Westerberg I."/>
            <person name="Brannstrom I.O."/>
            <person name="Guillou S."/>
            <person name="Cros-Aarteil S."/>
            <person name="Calhoun S."/>
            <person name="Haridas S."/>
            <person name="Kuo A."/>
            <person name="Mondo S."/>
            <person name="Pangilinan J."/>
            <person name="Riley R."/>
            <person name="LaButti K."/>
            <person name="Andreopoulos B."/>
            <person name="Lipzen A."/>
            <person name="Chen C."/>
            <person name="Yan M."/>
            <person name="Daum C."/>
            <person name="Ng V."/>
            <person name="Clum A."/>
            <person name="Steindorff A."/>
            <person name="Ohm R.A."/>
            <person name="Martin F."/>
            <person name="Silar P."/>
            <person name="Natvig D.O."/>
            <person name="Lalanne C."/>
            <person name="Gautier V."/>
            <person name="Ament-Velasquez S.L."/>
            <person name="Kruys A."/>
            <person name="Hutchinson M.I."/>
            <person name="Powell A.J."/>
            <person name="Barry K."/>
            <person name="Miller A.N."/>
            <person name="Grigoriev I.V."/>
            <person name="Debuchy R."/>
            <person name="Gladieux P."/>
            <person name="Hiltunen Thoren M."/>
            <person name="Johannesson H."/>
        </authorList>
    </citation>
    <scope>NUCLEOTIDE SEQUENCE</scope>
    <source>
        <strain evidence="3">CBS 958.72</strain>
    </source>
</reference>
<keyword evidence="4" id="KW-1185">Reference proteome</keyword>
<comment type="caution">
    <text evidence="3">The sequence shown here is derived from an EMBL/GenBank/DDBJ whole genome shotgun (WGS) entry which is preliminary data.</text>
</comment>
<feature type="compositionally biased region" description="Low complexity" evidence="1">
    <location>
        <begin position="1"/>
        <end position="16"/>
    </location>
</feature>
<name>A0AAE0NKZ1_9PEZI</name>
<gene>
    <name evidence="3" type="ORF">B0T24DRAFT_50674</name>
</gene>
<feature type="region of interest" description="Disordered" evidence="1">
    <location>
        <begin position="183"/>
        <end position="212"/>
    </location>
</feature>
<evidence type="ECO:0000256" key="2">
    <source>
        <dbReference type="SAM" id="Phobius"/>
    </source>
</evidence>
<evidence type="ECO:0000313" key="4">
    <source>
        <dbReference type="Proteomes" id="UP001287356"/>
    </source>
</evidence>
<feature type="region of interest" description="Disordered" evidence="1">
    <location>
        <begin position="1"/>
        <end position="50"/>
    </location>
</feature>
<feature type="compositionally biased region" description="Low complexity" evidence="1">
    <location>
        <begin position="183"/>
        <end position="210"/>
    </location>
</feature>